<sequence>MATKYERMHPFEEYMRSVYFFGKADLKEKQWLYNMNKGLRSVYMFLLRYDGGAIDLYKQMSSSGRQDMLQYMPASDLSLLVESLTNSHSQERVIDFAHERLDKNDYAEFVQYIESDGPRKLAFDKSDDKEFIRHWKP</sequence>
<evidence type="ECO:0000313" key="1">
    <source>
        <dbReference type="EMBL" id="KAF2181293.1"/>
    </source>
</evidence>
<dbReference type="AlphaFoldDB" id="A0A6A6DQL5"/>
<evidence type="ECO:0000313" key="2">
    <source>
        <dbReference type="Proteomes" id="UP000800200"/>
    </source>
</evidence>
<gene>
    <name evidence="1" type="ORF">K469DRAFT_792358</name>
</gene>
<name>A0A6A6DQL5_9PEZI</name>
<keyword evidence="2" id="KW-1185">Reference proteome</keyword>
<organism evidence="1 2">
    <name type="scientific">Zopfia rhizophila CBS 207.26</name>
    <dbReference type="NCBI Taxonomy" id="1314779"/>
    <lineage>
        <taxon>Eukaryota</taxon>
        <taxon>Fungi</taxon>
        <taxon>Dikarya</taxon>
        <taxon>Ascomycota</taxon>
        <taxon>Pezizomycotina</taxon>
        <taxon>Dothideomycetes</taxon>
        <taxon>Dothideomycetes incertae sedis</taxon>
        <taxon>Zopfiaceae</taxon>
        <taxon>Zopfia</taxon>
    </lineage>
</organism>
<reference evidence="1" key="1">
    <citation type="journal article" date="2020" name="Stud. Mycol.">
        <title>101 Dothideomycetes genomes: a test case for predicting lifestyles and emergence of pathogens.</title>
        <authorList>
            <person name="Haridas S."/>
            <person name="Albert R."/>
            <person name="Binder M."/>
            <person name="Bloem J."/>
            <person name="Labutti K."/>
            <person name="Salamov A."/>
            <person name="Andreopoulos B."/>
            <person name="Baker S."/>
            <person name="Barry K."/>
            <person name="Bills G."/>
            <person name="Bluhm B."/>
            <person name="Cannon C."/>
            <person name="Castanera R."/>
            <person name="Culley D."/>
            <person name="Daum C."/>
            <person name="Ezra D."/>
            <person name="Gonzalez J."/>
            <person name="Henrissat B."/>
            <person name="Kuo A."/>
            <person name="Liang C."/>
            <person name="Lipzen A."/>
            <person name="Lutzoni F."/>
            <person name="Magnuson J."/>
            <person name="Mondo S."/>
            <person name="Nolan M."/>
            <person name="Ohm R."/>
            <person name="Pangilinan J."/>
            <person name="Park H.-J."/>
            <person name="Ramirez L."/>
            <person name="Alfaro M."/>
            <person name="Sun H."/>
            <person name="Tritt A."/>
            <person name="Yoshinaga Y."/>
            <person name="Zwiers L.-H."/>
            <person name="Turgeon B."/>
            <person name="Goodwin S."/>
            <person name="Spatafora J."/>
            <person name="Crous P."/>
            <person name="Grigoriev I."/>
        </authorList>
    </citation>
    <scope>NUCLEOTIDE SEQUENCE</scope>
    <source>
        <strain evidence="1">CBS 207.26</strain>
    </source>
</reference>
<accession>A0A6A6DQL5</accession>
<protein>
    <submittedName>
        <fullName evidence="1">Uncharacterized protein</fullName>
    </submittedName>
</protein>
<proteinExistence type="predicted"/>
<dbReference type="EMBL" id="ML994653">
    <property type="protein sequence ID" value="KAF2181293.1"/>
    <property type="molecule type" value="Genomic_DNA"/>
</dbReference>
<dbReference type="Proteomes" id="UP000800200">
    <property type="component" value="Unassembled WGS sequence"/>
</dbReference>